<dbReference type="InterPro" id="IPR016197">
    <property type="entry name" value="Chromo-like_dom_sf"/>
</dbReference>
<feature type="compositionally biased region" description="Basic and acidic residues" evidence="9">
    <location>
        <begin position="374"/>
        <end position="400"/>
    </location>
</feature>
<accession>B8M2H4</accession>
<gene>
    <name evidence="14" type="ORF">TSTA_088740</name>
</gene>
<evidence type="ECO:0000259" key="10">
    <source>
        <dbReference type="PROSITE" id="PS50013"/>
    </source>
</evidence>
<feature type="compositionally biased region" description="Acidic residues" evidence="9">
    <location>
        <begin position="19"/>
        <end position="34"/>
    </location>
</feature>
<dbReference type="SUPFAM" id="SSF56672">
    <property type="entry name" value="DNA/RNA polymerases"/>
    <property type="match status" value="1"/>
</dbReference>
<dbReference type="OMA" id="TYRRSHE"/>
<dbReference type="Gene3D" id="3.30.70.270">
    <property type="match status" value="2"/>
</dbReference>
<dbReference type="Pfam" id="PF00665">
    <property type="entry name" value="rve"/>
    <property type="match status" value="1"/>
</dbReference>
<dbReference type="PANTHER" id="PTHR37984:SF5">
    <property type="entry name" value="PROTEIN NYNRIN-LIKE"/>
    <property type="match status" value="1"/>
</dbReference>
<evidence type="ECO:0000256" key="8">
    <source>
        <dbReference type="PROSITE-ProRule" id="PRU00047"/>
    </source>
</evidence>
<dbReference type="Pfam" id="PF17919">
    <property type="entry name" value="RT_RNaseH_2"/>
    <property type="match status" value="1"/>
</dbReference>
<dbReference type="RefSeq" id="XP_002478601.1">
    <property type="nucleotide sequence ID" value="XM_002478556.1"/>
</dbReference>
<keyword evidence="8" id="KW-0862">Zinc</keyword>
<feature type="domain" description="Reverse transcriptase" evidence="12">
    <location>
        <begin position="795"/>
        <end position="975"/>
    </location>
</feature>
<dbReference type="PANTHER" id="PTHR37984">
    <property type="entry name" value="PROTEIN CBG26694"/>
    <property type="match status" value="1"/>
</dbReference>
<dbReference type="InterPro" id="IPR021109">
    <property type="entry name" value="Peptidase_aspartic_dom_sf"/>
</dbReference>
<dbReference type="SUPFAM" id="SSF54160">
    <property type="entry name" value="Chromo domain-like"/>
    <property type="match status" value="1"/>
</dbReference>
<evidence type="ECO:0000256" key="4">
    <source>
        <dbReference type="ARBA" id="ARBA00022722"/>
    </source>
</evidence>
<dbReference type="SUPFAM" id="SSF53098">
    <property type="entry name" value="Ribonuclease H-like"/>
    <property type="match status" value="1"/>
</dbReference>
<dbReference type="Gene3D" id="1.10.340.70">
    <property type="match status" value="1"/>
</dbReference>
<organism evidence="14 15">
    <name type="scientific">Talaromyces stipitatus (strain ATCC 10500 / CBS 375.48 / QM 6759 / NRRL 1006)</name>
    <name type="common">Penicillium stipitatum</name>
    <dbReference type="NCBI Taxonomy" id="441959"/>
    <lineage>
        <taxon>Eukaryota</taxon>
        <taxon>Fungi</taxon>
        <taxon>Dikarya</taxon>
        <taxon>Ascomycota</taxon>
        <taxon>Pezizomycotina</taxon>
        <taxon>Eurotiomycetes</taxon>
        <taxon>Eurotiomycetidae</taxon>
        <taxon>Eurotiales</taxon>
        <taxon>Trichocomaceae</taxon>
        <taxon>Talaromyces</taxon>
        <taxon>Talaromyces sect. Talaromyces</taxon>
    </lineage>
</organism>
<feature type="compositionally biased region" description="Basic and acidic residues" evidence="9">
    <location>
        <begin position="609"/>
        <end position="618"/>
    </location>
</feature>
<evidence type="ECO:0000259" key="13">
    <source>
        <dbReference type="PROSITE" id="PS50994"/>
    </source>
</evidence>
<dbReference type="InterPro" id="IPR000477">
    <property type="entry name" value="RT_dom"/>
</dbReference>
<dbReference type="FunFam" id="3.30.70.270:FF:000020">
    <property type="entry name" value="Transposon Tf2-6 polyprotein-like Protein"/>
    <property type="match status" value="1"/>
</dbReference>
<dbReference type="FunCoup" id="B8M2H4">
    <property type="interactions" value="24"/>
</dbReference>
<dbReference type="Gene3D" id="2.40.50.40">
    <property type="match status" value="1"/>
</dbReference>
<dbReference type="CDD" id="cd00303">
    <property type="entry name" value="retropepsin_like"/>
    <property type="match status" value="1"/>
</dbReference>
<dbReference type="GO" id="GO:0005634">
    <property type="term" value="C:nucleus"/>
    <property type="evidence" value="ECO:0007669"/>
    <property type="project" value="UniProtKB-ARBA"/>
</dbReference>
<dbReference type="GO" id="GO:0015074">
    <property type="term" value="P:DNA integration"/>
    <property type="evidence" value="ECO:0007669"/>
    <property type="project" value="InterPro"/>
</dbReference>
<keyword evidence="5" id="KW-0255">Endonuclease</keyword>
<dbReference type="PhylomeDB" id="B8M2H4"/>
<sequence length="1764" mass="203460">MPRSVYGHNGGRAQASDSPEPEDAELVLDVDESDGAPSVGQPEDDTAGPSGGRQHTRRLTIDINDMHDLLMDEVDRAGFAEGLNFPTFRMLFERHPEALFAGLCDQFTRLETRAGKAPAQNDYVLSDEARGELERLRKRTDLQHRAMGELINERDNLQARLETMEHQGREGTVSTVMTSQKKSTKLPDGQVFVDGKDPKFESWLIDVENKLEANADHYPTALARMQYVKSMCKGEAADHLLPRFRKDSPQRYRDVEDIFEHLKTIYQDANRVTSAKRQFRRLFMNEMKFQNFLSKFVLLAQESEFPAAQWKDELYERLSPEMQVQMVKQSYDDTMSYSTFVRECHQTANRLEMIAENEKRAPNPRSNKGGHGGDATKDNKKDTAGAEKPKDGQGKPKLTWKEKQQLRVEGKCFICKMPGHMSGDCEFNTAKNPDLKALEPAKEAIKDKSSDSENDLTVPIQLAKNGLSICTKALADTGANGFAFLDIFLAERLARHFSHHVVPLKQPCRVKGFDGRTKNAITHLIVLSLVVDGRVMYDLPFLIVRLGKHDVILGRMWLARYNVMVDCSRRRLLWPEEVSLKEEIQAKQFVRLPKKLLLRDREIEIRHQEDADRRDRQLEGTSSSSRTLPVNHGRTYRRSHECELDRMRKELQKSYEELPLPEEVKPVLKPKRVRFRDAYPEADIAVIGGAGFQRHMNNKKTETFVTSLSEIEKAIEDKRQLEDVATEEQEIKKQLPEWYHEFADVFSKIKSDKLPERKEYDHRIELEREVELGYCPLYRMTADELEAAKEYILENLDKGFIAPSNVPFASPILMAKKPGGGLRFCVDYRKLNALTRKDRYPLPLIDEVFERISKAKIFTKLDIRQGFHRIRMHKDSSDLTTFRCRYGTFKYEVMPFGLTNGPATFQRLINDIFLDCLDKFLIAFIDDLLIYSDNAAEHEIHVRTVLQRLRDAGLQASIKKCEFHVTTTKYLGFIITPEGIKVDSEKVESVLTWKVPTTVLGIQSFLGFCNFYRKFIAEYSRIAQPLHRLTRSNVPFVWTDKCQAAFDKLKVALVSAPVLVHYDPTRLTRVETDASDGVVAAVLSQLCDDGEWHPVAYYSSSMSSAEHNYDIHDKEMLAIIKAFREWRPELLGLRQQERFEVLSDHRALEYFMTTKALSARQVRWYEFLQEFYFILKYRPGRANVLADTLTRRKDEGARNLDHRNLTLLPSEVLDERITTEIVISELQGASADNSVINRVLKANERFALTLEAKEWVNKKDSDWHLEDDRLLFRNRLYVPDDEDLRARLLDELHRTPSTAHPGRDKTKALVKERFYWKAWSTDVVRYVDNCKTCGRTTTWRDRTPGLLQPLPIPERPWQHLSMDFMELPKDRYGYDMVFVTVDRLSKRPVSMPCYKKTTTAKEMARLWIRYVFPWTGLPDSIVSDRGGQFVSEFWNEVCRILRIKIKLSTARHAQTDGQTEIVNQYLQQRLRPYVNFAMDDWSEYLPIIDFAASALPQASVKMSPFMIEKGYQPRMSFDWKDPAPPRKLTLNEKEAQAWAQRIQDVWDFARGNMKLAQERQMIQANKKRRPVDFKVGDQVYVTNEGWDTGRPGRKLGHQQEGPFPIVRQVGHAFELDLPKGMKVHPIFAPEKLRLATTTEPLKGQQEDESPELEINGHSEWEIEKVLAARIMWRKLRYRVSWLGRDPDPKWYPAGYLKNAPLALKAFHDDNPEAPGPPVRLQEWLQAAEEDRFVEDYADDDVPVTDARGQASGEGGGSVTASPAA</sequence>
<dbReference type="InterPro" id="IPR001878">
    <property type="entry name" value="Znf_CCHC"/>
</dbReference>
<feature type="region of interest" description="Disordered" evidence="9">
    <location>
        <begin position="355"/>
        <end position="400"/>
    </location>
</feature>
<dbReference type="InterPro" id="IPR043502">
    <property type="entry name" value="DNA/RNA_pol_sf"/>
</dbReference>
<dbReference type="GO" id="GO:0003723">
    <property type="term" value="F:RNA binding"/>
    <property type="evidence" value="ECO:0007669"/>
    <property type="project" value="UniProtKB-KW"/>
</dbReference>
<dbReference type="PROSITE" id="PS50878">
    <property type="entry name" value="RT_POL"/>
    <property type="match status" value="1"/>
</dbReference>
<keyword evidence="4" id="KW-0540">Nuclease</keyword>
<dbReference type="InParanoid" id="B8M2H4"/>
<dbReference type="GeneID" id="8106971"/>
<dbReference type="CDD" id="cd00024">
    <property type="entry name" value="CD_CSD"/>
    <property type="match status" value="1"/>
</dbReference>
<dbReference type="Proteomes" id="UP000001745">
    <property type="component" value="Unassembled WGS sequence"/>
</dbReference>
<dbReference type="GO" id="GO:0008270">
    <property type="term" value="F:zinc ion binding"/>
    <property type="evidence" value="ECO:0007669"/>
    <property type="project" value="UniProtKB-KW"/>
</dbReference>
<keyword evidence="5" id="KW-0378">Hydrolase</keyword>
<dbReference type="InterPro" id="IPR000953">
    <property type="entry name" value="Chromo/chromo_shadow_dom"/>
</dbReference>
<dbReference type="GO" id="GO:0006338">
    <property type="term" value="P:chromatin remodeling"/>
    <property type="evidence" value="ECO:0007669"/>
    <property type="project" value="UniProtKB-ARBA"/>
</dbReference>
<dbReference type="InterPro" id="IPR012337">
    <property type="entry name" value="RNaseH-like_sf"/>
</dbReference>
<dbReference type="Pfam" id="PF00078">
    <property type="entry name" value="RVT_1"/>
    <property type="match status" value="1"/>
</dbReference>
<evidence type="ECO:0000259" key="12">
    <source>
        <dbReference type="PROSITE" id="PS50878"/>
    </source>
</evidence>
<protein>
    <submittedName>
        <fullName evidence="14">Retrovirus polyprotein, putative</fullName>
    </submittedName>
</protein>
<evidence type="ECO:0000256" key="7">
    <source>
        <dbReference type="ARBA" id="ARBA00023268"/>
    </source>
</evidence>
<feature type="domain" description="CCHC-type" evidence="11">
    <location>
        <begin position="411"/>
        <end position="425"/>
    </location>
</feature>
<feature type="domain" description="Integrase catalytic" evidence="13">
    <location>
        <begin position="1352"/>
        <end position="1521"/>
    </location>
</feature>
<evidence type="ECO:0000313" key="14">
    <source>
        <dbReference type="EMBL" id="EED21638.1"/>
    </source>
</evidence>
<dbReference type="Gene3D" id="3.10.10.10">
    <property type="entry name" value="HIV Type 1 Reverse Transcriptase, subunit A, domain 1"/>
    <property type="match status" value="1"/>
</dbReference>
<reference evidence="15" key="1">
    <citation type="journal article" date="2015" name="Genome Announc.">
        <title>Genome sequence of the AIDS-associated pathogen Penicillium marneffei (ATCC18224) and its near taxonomic relative Talaromyces stipitatus (ATCC10500).</title>
        <authorList>
            <person name="Nierman W.C."/>
            <person name="Fedorova-Abrams N.D."/>
            <person name="Andrianopoulos A."/>
        </authorList>
    </citation>
    <scope>NUCLEOTIDE SEQUENCE [LARGE SCALE GENOMIC DNA]</scope>
    <source>
        <strain evidence="15">ATCC 10500 / CBS 375.48 / QM 6759 / NRRL 1006</strain>
    </source>
</reference>
<feature type="region of interest" description="Disordered" evidence="9">
    <location>
        <begin position="609"/>
        <end position="635"/>
    </location>
</feature>
<feature type="domain" description="Chromo" evidence="10">
    <location>
        <begin position="1660"/>
        <end position="1718"/>
    </location>
</feature>
<dbReference type="STRING" id="441959.B8M2H4"/>
<keyword evidence="2" id="KW-0808">Transferase</keyword>
<keyword evidence="8" id="KW-0863">Zinc-finger</keyword>
<keyword evidence="8" id="KW-0479">Metal-binding</keyword>
<dbReference type="InterPro" id="IPR041588">
    <property type="entry name" value="Integrase_H2C2"/>
</dbReference>
<dbReference type="Pfam" id="PF17921">
    <property type="entry name" value="Integrase_H2C2"/>
    <property type="match status" value="1"/>
</dbReference>
<proteinExistence type="predicted"/>
<dbReference type="GO" id="GO:0016779">
    <property type="term" value="F:nucleotidyltransferase activity"/>
    <property type="evidence" value="ECO:0007669"/>
    <property type="project" value="UniProtKB-KW"/>
</dbReference>
<dbReference type="CDD" id="cd01647">
    <property type="entry name" value="RT_LTR"/>
    <property type="match status" value="1"/>
</dbReference>
<dbReference type="Gene3D" id="2.40.70.10">
    <property type="entry name" value="Acid Proteases"/>
    <property type="match status" value="1"/>
</dbReference>
<evidence type="ECO:0000313" key="15">
    <source>
        <dbReference type="Proteomes" id="UP000001745"/>
    </source>
</evidence>
<keyword evidence="3" id="KW-0548">Nucleotidyltransferase</keyword>
<dbReference type="CDD" id="cd09274">
    <property type="entry name" value="RNase_HI_RT_Ty3"/>
    <property type="match status" value="1"/>
</dbReference>
<dbReference type="VEuPathDB" id="FungiDB:TSTA_088740"/>
<feature type="region of interest" description="Disordered" evidence="9">
    <location>
        <begin position="1735"/>
        <end position="1764"/>
    </location>
</feature>
<keyword evidence="15" id="KW-1185">Reference proteome</keyword>
<evidence type="ECO:0000256" key="5">
    <source>
        <dbReference type="ARBA" id="ARBA00022759"/>
    </source>
</evidence>
<dbReference type="InterPro" id="IPR041577">
    <property type="entry name" value="RT_RNaseH_2"/>
</dbReference>
<dbReference type="InterPro" id="IPR050951">
    <property type="entry name" value="Retrovirus_Pol_polyprotein"/>
</dbReference>
<comment type="subunit">
    <text evidence="1">Component of the NuA4 histone acetyltransferase complex.</text>
</comment>
<evidence type="ECO:0000256" key="3">
    <source>
        <dbReference type="ARBA" id="ARBA00022695"/>
    </source>
</evidence>
<evidence type="ECO:0000259" key="11">
    <source>
        <dbReference type="PROSITE" id="PS50158"/>
    </source>
</evidence>
<dbReference type="GO" id="GO:0004519">
    <property type="term" value="F:endonuclease activity"/>
    <property type="evidence" value="ECO:0007669"/>
    <property type="project" value="UniProtKB-KW"/>
</dbReference>
<dbReference type="OrthoDB" id="4364638at2759"/>
<dbReference type="InterPro" id="IPR001584">
    <property type="entry name" value="Integrase_cat-core"/>
</dbReference>
<keyword evidence="7" id="KW-0511">Multifunctional enzyme</keyword>
<name>B8M2H4_TALSN</name>
<keyword evidence="6" id="KW-0694">RNA-binding</keyword>
<dbReference type="PROSITE" id="PS50158">
    <property type="entry name" value="ZF_CCHC"/>
    <property type="match status" value="1"/>
</dbReference>
<feature type="region of interest" description="Disordered" evidence="9">
    <location>
        <begin position="1"/>
        <end position="58"/>
    </location>
</feature>
<evidence type="ECO:0000256" key="1">
    <source>
        <dbReference type="ARBA" id="ARBA00011353"/>
    </source>
</evidence>
<dbReference type="InterPro" id="IPR036397">
    <property type="entry name" value="RNaseH_sf"/>
</dbReference>
<dbReference type="eggNOG" id="KOG0017">
    <property type="taxonomic scope" value="Eukaryota"/>
</dbReference>
<evidence type="ECO:0000256" key="6">
    <source>
        <dbReference type="ARBA" id="ARBA00022884"/>
    </source>
</evidence>
<feature type="compositionally biased region" description="Polar residues" evidence="9">
    <location>
        <begin position="619"/>
        <end position="628"/>
    </location>
</feature>
<dbReference type="InterPro" id="IPR043128">
    <property type="entry name" value="Rev_trsase/Diguanyl_cyclase"/>
</dbReference>
<evidence type="ECO:0000256" key="2">
    <source>
        <dbReference type="ARBA" id="ARBA00022679"/>
    </source>
</evidence>
<evidence type="ECO:0000256" key="9">
    <source>
        <dbReference type="SAM" id="MobiDB-lite"/>
    </source>
</evidence>
<dbReference type="EMBL" id="EQ962653">
    <property type="protein sequence ID" value="EED21638.1"/>
    <property type="molecule type" value="Genomic_DNA"/>
</dbReference>
<dbReference type="Gene3D" id="3.30.420.10">
    <property type="entry name" value="Ribonuclease H-like superfamily/Ribonuclease H"/>
    <property type="match status" value="1"/>
</dbReference>
<dbReference type="HOGENOM" id="CLU_000384_38_1_1"/>
<dbReference type="PROSITE" id="PS50013">
    <property type="entry name" value="CHROMO_2"/>
    <property type="match status" value="1"/>
</dbReference>
<dbReference type="PROSITE" id="PS50994">
    <property type="entry name" value="INTEGRASE"/>
    <property type="match status" value="1"/>
</dbReference>